<dbReference type="EMBL" id="JARSBN010000003">
    <property type="protein sequence ID" value="MDG4715630.1"/>
    <property type="molecule type" value="Genomic_DNA"/>
</dbReference>
<comment type="similarity">
    <text evidence="1">Belongs to the peptidase M14 family.</text>
</comment>
<dbReference type="Pfam" id="PF00246">
    <property type="entry name" value="Peptidase_M14"/>
    <property type="match status" value="1"/>
</dbReference>
<keyword evidence="4" id="KW-1185">Reference proteome</keyword>
<protein>
    <submittedName>
        <fullName evidence="3">M14 family zinc carboxypeptidase</fullName>
    </submittedName>
</protein>
<dbReference type="Proteomes" id="UP001529085">
    <property type="component" value="Unassembled WGS sequence"/>
</dbReference>
<dbReference type="SUPFAM" id="SSF53187">
    <property type="entry name" value="Zn-dependent exopeptidases"/>
    <property type="match status" value="1"/>
</dbReference>
<sequence length="381" mass="43318">MKLEQLNSLFSLLKTPDLFGRYITNSHIEKCIEKIPTSTSSVIGFSVENRPIYSLRFGKGPKKVLMWSQMHGNESTTTKALFDCFNLFLTNNEITNSILETCTLLVIPVLSPDGAERYTRLNANEVDLNRDAQDLSQPESEVLRKVFNDFNPDYCFNLHGQRTIYNVGGTHNSSILSFLSPSQDTQRSITPNRKQAMSLIVEINSMLQQVIPNCVARYDDGFNLNCVGDTFQNLNVPTVLFEAGHYPNDYNREEVRYLMFLSILKALEAISKGIDVEGYEDYFLIPENEKQFYDIVIRNIKLESSSVEAVDVAIQYEERLVDGKVEFIPIVEAISKLDSFCGHREIDAKGQVLKNQYNTMLKVASENDFVLLNTEKISLKP</sequence>
<keyword evidence="3" id="KW-0121">Carboxypeptidase</keyword>
<keyword evidence="3" id="KW-0378">Hydrolase</keyword>
<dbReference type="PROSITE" id="PS52035">
    <property type="entry name" value="PEPTIDASE_M14"/>
    <property type="match status" value="1"/>
</dbReference>
<name>A0ABT6G0Q4_9FLAO</name>
<proteinExistence type="inferred from homology"/>
<feature type="domain" description="Peptidase M14" evidence="2">
    <location>
        <begin position="15"/>
        <end position="270"/>
    </location>
</feature>
<dbReference type="Gene3D" id="3.40.630.10">
    <property type="entry name" value="Zn peptidases"/>
    <property type="match status" value="1"/>
</dbReference>
<comment type="caution">
    <text evidence="3">The sequence shown here is derived from an EMBL/GenBank/DDBJ whole genome shotgun (WGS) entry which is preliminary data.</text>
</comment>
<dbReference type="GO" id="GO:0004180">
    <property type="term" value="F:carboxypeptidase activity"/>
    <property type="evidence" value="ECO:0007669"/>
    <property type="project" value="UniProtKB-KW"/>
</dbReference>
<evidence type="ECO:0000256" key="1">
    <source>
        <dbReference type="PROSITE-ProRule" id="PRU01379"/>
    </source>
</evidence>
<keyword evidence="3" id="KW-0645">Protease</keyword>
<gene>
    <name evidence="3" type="ORF">P7122_07095</name>
</gene>
<evidence type="ECO:0000313" key="3">
    <source>
        <dbReference type="EMBL" id="MDG4715630.1"/>
    </source>
</evidence>
<accession>A0ABT6G0Q4</accession>
<organism evidence="3 4">
    <name type="scientific">Winogradskyella marincola</name>
    <dbReference type="NCBI Taxonomy" id="3037795"/>
    <lineage>
        <taxon>Bacteria</taxon>
        <taxon>Pseudomonadati</taxon>
        <taxon>Bacteroidota</taxon>
        <taxon>Flavobacteriia</taxon>
        <taxon>Flavobacteriales</taxon>
        <taxon>Flavobacteriaceae</taxon>
        <taxon>Winogradskyella</taxon>
    </lineage>
</organism>
<dbReference type="RefSeq" id="WP_278005085.1">
    <property type="nucleotide sequence ID" value="NZ_JARSBN010000003.1"/>
</dbReference>
<evidence type="ECO:0000259" key="2">
    <source>
        <dbReference type="PROSITE" id="PS52035"/>
    </source>
</evidence>
<dbReference type="InterPro" id="IPR000834">
    <property type="entry name" value="Peptidase_M14"/>
</dbReference>
<reference evidence="3 4" key="1">
    <citation type="submission" date="2023-03" db="EMBL/GenBank/DDBJ databases">
        <title>Strain YYF002 represents a novel species in the genus Winogradskyella isolated from seawater.</title>
        <authorList>
            <person name="Fu Z.-Y."/>
        </authorList>
    </citation>
    <scope>NUCLEOTIDE SEQUENCE [LARGE SCALE GENOMIC DNA]</scope>
    <source>
        <strain evidence="3 4">YYF002</strain>
    </source>
</reference>
<comment type="caution">
    <text evidence="1">Lacks conserved residue(s) required for the propagation of feature annotation.</text>
</comment>
<evidence type="ECO:0000313" key="4">
    <source>
        <dbReference type="Proteomes" id="UP001529085"/>
    </source>
</evidence>